<accession>A0A6N3C6R7</accession>
<gene>
    <name evidence="1" type="ORF">CILFYP54_00777</name>
</gene>
<proteinExistence type="predicted"/>
<name>A0A6N3C6R7_9ACTN</name>
<sequence length="33" mass="3625">MGYSAYVLYEGAGMGEDFRWCDPEPAGEEPALL</sequence>
<protein>
    <submittedName>
        <fullName evidence="1">Uncharacterized protein</fullName>
    </submittedName>
</protein>
<evidence type="ECO:0000313" key="1">
    <source>
        <dbReference type="EMBL" id="VYU10719.1"/>
    </source>
</evidence>
<organism evidence="1">
    <name type="scientific">Collinsella intestinalis</name>
    <dbReference type="NCBI Taxonomy" id="147207"/>
    <lineage>
        <taxon>Bacteria</taxon>
        <taxon>Bacillati</taxon>
        <taxon>Actinomycetota</taxon>
        <taxon>Coriobacteriia</taxon>
        <taxon>Coriobacteriales</taxon>
        <taxon>Coriobacteriaceae</taxon>
        <taxon>Collinsella</taxon>
    </lineage>
</organism>
<reference evidence="1" key="1">
    <citation type="submission" date="2019-11" db="EMBL/GenBank/DDBJ databases">
        <authorList>
            <person name="Feng L."/>
        </authorList>
    </citation>
    <scope>NUCLEOTIDE SEQUENCE</scope>
    <source>
        <strain evidence="1">CintestinalisLFYP54</strain>
    </source>
</reference>
<dbReference type="EMBL" id="CACRTN010000016">
    <property type="protein sequence ID" value="VYU10719.1"/>
    <property type="molecule type" value="Genomic_DNA"/>
</dbReference>
<dbReference type="AlphaFoldDB" id="A0A6N3C6R7"/>